<dbReference type="PRINTS" id="PR01345">
    <property type="entry name" value="CERVTRCPTASE"/>
</dbReference>
<dbReference type="Pfam" id="PF00078">
    <property type="entry name" value="RVT_1"/>
    <property type="match status" value="1"/>
</dbReference>
<accession>A0AAU9V8F2</accession>
<dbReference type="PANTHER" id="PTHR33332">
    <property type="entry name" value="REVERSE TRANSCRIPTASE DOMAIN-CONTAINING PROTEIN"/>
    <property type="match status" value="1"/>
</dbReference>
<keyword evidence="3" id="KW-1185">Reference proteome</keyword>
<comment type="caution">
    <text evidence="2">The sequence shown here is derived from an EMBL/GenBank/DDBJ whole genome shotgun (WGS) entry which is preliminary data.</text>
</comment>
<evidence type="ECO:0000313" key="2">
    <source>
        <dbReference type="EMBL" id="CAH2106015.1"/>
    </source>
</evidence>
<dbReference type="Proteomes" id="UP001153954">
    <property type="component" value="Unassembled WGS sequence"/>
</dbReference>
<gene>
    <name evidence="2" type="ORF">EEDITHA_LOCUS20206</name>
</gene>
<sequence>MLIAKLEHFGIRGQLLQWISDFLTDRKFRVRVGDTLSETHNVYSGVPQGSVLGPILFGIFITDLKSVVKSYLSIFADDTKIMGNPLISHNIIQQDLDRIGQWTQDWLMSLNAAKCTVLHIGSNNPKMCYKIGSVSLKPVNSQKDLGVTITHNLKWDVHITNITKRTNSMLYVVRKAFNIITKDLFIKIYKTYIRPLLEYAFQIWNPYFKKDIEMLEKVQRRATKMVASLRHKTYEERLSELKLSTLEQRRQRGDLIETYKILSEHYNVKNIENMFIMNPNPKLRVEMGCTR</sequence>
<dbReference type="EMBL" id="CAKOGL010000029">
    <property type="protein sequence ID" value="CAH2106015.1"/>
    <property type="molecule type" value="Genomic_DNA"/>
</dbReference>
<organism evidence="2 3">
    <name type="scientific">Euphydryas editha</name>
    <name type="common">Edith's checkerspot</name>
    <dbReference type="NCBI Taxonomy" id="104508"/>
    <lineage>
        <taxon>Eukaryota</taxon>
        <taxon>Metazoa</taxon>
        <taxon>Ecdysozoa</taxon>
        <taxon>Arthropoda</taxon>
        <taxon>Hexapoda</taxon>
        <taxon>Insecta</taxon>
        <taxon>Pterygota</taxon>
        <taxon>Neoptera</taxon>
        <taxon>Endopterygota</taxon>
        <taxon>Lepidoptera</taxon>
        <taxon>Glossata</taxon>
        <taxon>Ditrysia</taxon>
        <taxon>Papilionoidea</taxon>
        <taxon>Nymphalidae</taxon>
        <taxon>Nymphalinae</taxon>
        <taxon>Euphydryas</taxon>
    </lineage>
</organism>
<evidence type="ECO:0000313" key="3">
    <source>
        <dbReference type="Proteomes" id="UP001153954"/>
    </source>
</evidence>
<protein>
    <recommendedName>
        <fullName evidence="1">Reverse transcriptase domain-containing protein</fullName>
    </recommendedName>
</protein>
<dbReference type="InterPro" id="IPR000477">
    <property type="entry name" value="RT_dom"/>
</dbReference>
<dbReference type="AlphaFoldDB" id="A0AAU9V8F2"/>
<name>A0AAU9V8F2_EUPED</name>
<reference evidence="2" key="1">
    <citation type="submission" date="2022-03" db="EMBL/GenBank/DDBJ databases">
        <authorList>
            <person name="Tunstrom K."/>
        </authorList>
    </citation>
    <scope>NUCLEOTIDE SEQUENCE</scope>
</reference>
<dbReference type="PROSITE" id="PS50878">
    <property type="entry name" value="RT_POL"/>
    <property type="match status" value="1"/>
</dbReference>
<proteinExistence type="predicted"/>
<evidence type="ECO:0000259" key="1">
    <source>
        <dbReference type="PROSITE" id="PS50878"/>
    </source>
</evidence>
<feature type="domain" description="Reverse transcriptase" evidence="1">
    <location>
        <begin position="1"/>
        <end position="149"/>
    </location>
</feature>